<organism evidence="2 3">
    <name type="scientific">Antiquaquibacter soli</name>
    <dbReference type="NCBI Taxonomy" id="3064523"/>
    <lineage>
        <taxon>Bacteria</taxon>
        <taxon>Bacillati</taxon>
        <taxon>Actinomycetota</taxon>
        <taxon>Actinomycetes</taxon>
        <taxon>Micrococcales</taxon>
        <taxon>Microbacteriaceae</taxon>
        <taxon>Antiquaquibacter</taxon>
    </lineage>
</organism>
<dbReference type="PROSITE" id="PS51257">
    <property type="entry name" value="PROKAR_LIPOPROTEIN"/>
    <property type="match status" value="1"/>
</dbReference>
<accession>A0ABT9BN55</accession>
<feature type="signal peptide" evidence="1">
    <location>
        <begin position="1"/>
        <end position="24"/>
    </location>
</feature>
<keyword evidence="1" id="KW-0732">Signal</keyword>
<proteinExistence type="predicted"/>
<evidence type="ECO:0008006" key="4">
    <source>
        <dbReference type="Google" id="ProtNLM"/>
    </source>
</evidence>
<protein>
    <recommendedName>
        <fullName evidence="4">Lipoprotein</fullName>
    </recommendedName>
</protein>
<dbReference type="EMBL" id="JAUQUB010000001">
    <property type="protein sequence ID" value="MDO7881216.1"/>
    <property type="molecule type" value="Genomic_DNA"/>
</dbReference>
<gene>
    <name evidence="2" type="ORF">Q5716_03140</name>
</gene>
<evidence type="ECO:0000313" key="3">
    <source>
        <dbReference type="Proteomes" id="UP001241072"/>
    </source>
</evidence>
<name>A0ABT9BN55_9MICO</name>
<reference evidence="2 3" key="1">
    <citation type="submission" date="2023-07" db="EMBL/GenBank/DDBJ databases">
        <title>Protaetiibacter sp. nov WY-16 isolated from soil.</title>
        <authorList>
            <person name="Liu B."/>
            <person name="Wan Y."/>
        </authorList>
    </citation>
    <scope>NUCLEOTIDE SEQUENCE [LARGE SCALE GENOMIC DNA]</scope>
    <source>
        <strain evidence="2 3">WY-16</strain>
    </source>
</reference>
<evidence type="ECO:0000256" key="1">
    <source>
        <dbReference type="SAM" id="SignalP"/>
    </source>
</evidence>
<sequence>MPRPVRTLLPALLIAALLTGCVPADPLGPAAREVLESLEALDPADREAAVITIAAREELAAWSEWGVDPSGVPGALATLSDWVLAEREAPHEMQLASLSASATDIGSAFGIGFVAIGSLGKSGVEYSNEGARGTDTTGTPGGSATVSVGADGTVSTTYTAGGAEGGLSVDISAASEIQPCPDADGVVELSAEVSVRVGVGSAGGSIELEVETTGRLDETAALASSEYSYRQQHSSTADGTGEFLDHSGNSAGQVTVNRWSSKATAEFAKGAAEMAASLAYLVSHDLLAAAETGWTSGRCVDVTLTPSEDPGSLEPEANITIDADAHARLDGQATGGTLFPTLSGEGDLGSDGSRVPAPATFDYRAADEEGRTGVLTVESRSIRGVGRASIPLTTGGGAYIADVTVDEYTAHDTICSLTEPFEITGSGLTFSFTPAGEGSGTFRMSGARYDLTFVGDGDYSVSHDADGVATALHASGDSTLTTPDGITADSPVDLQYTLTPTEPCE</sequence>
<dbReference type="Proteomes" id="UP001241072">
    <property type="component" value="Unassembled WGS sequence"/>
</dbReference>
<feature type="chain" id="PRO_5047257147" description="Lipoprotein" evidence="1">
    <location>
        <begin position="25"/>
        <end position="505"/>
    </location>
</feature>
<keyword evidence="3" id="KW-1185">Reference proteome</keyword>
<dbReference type="RefSeq" id="WP_305001631.1">
    <property type="nucleotide sequence ID" value="NZ_JAUQUB010000001.1"/>
</dbReference>
<evidence type="ECO:0000313" key="2">
    <source>
        <dbReference type="EMBL" id="MDO7881216.1"/>
    </source>
</evidence>
<comment type="caution">
    <text evidence="2">The sequence shown here is derived from an EMBL/GenBank/DDBJ whole genome shotgun (WGS) entry which is preliminary data.</text>
</comment>